<evidence type="ECO:0000259" key="22">
    <source>
        <dbReference type="PROSITE" id="PS51762"/>
    </source>
</evidence>
<dbReference type="GO" id="GO:0010467">
    <property type="term" value="P:gene expression"/>
    <property type="evidence" value="ECO:0007669"/>
    <property type="project" value="UniProtKB-ARBA"/>
</dbReference>
<comment type="function">
    <text evidence="16">Dual chitinase/transglycosylase that plays a role in cell wall architecture. Chitinase and transglycosylase activities are coupled. Required for the polysaccharide cross-linking at the septa and the cell wall. More specifically, transfers chitin to 1,6-beta-glucan in the cell wall.</text>
</comment>
<comment type="catalytic activity">
    <reaction evidence="15">
        <text>ATP + H2O = ADP + phosphate + H(+)</text>
        <dbReference type="Rhea" id="RHEA:13065"/>
        <dbReference type="ChEBI" id="CHEBI:15377"/>
        <dbReference type="ChEBI" id="CHEBI:15378"/>
        <dbReference type="ChEBI" id="CHEBI:30616"/>
        <dbReference type="ChEBI" id="CHEBI:43474"/>
        <dbReference type="ChEBI" id="CHEBI:456216"/>
        <dbReference type="EC" id="3.6.4.13"/>
    </reaction>
</comment>
<dbReference type="PANTHER" id="PTHR47959">
    <property type="entry name" value="ATP-DEPENDENT RNA HELICASE RHLE-RELATED"/>
    <property type="match status" value="1"/>
</dbReference>
<feature type="short sequence motif" description="Q motif" evidence="17">
    <location>
        <begin position="30"/>
        <end position="58"/>
    </location>
</feature>
<comment type="similarity">
    <text evidence="13">Belongs to the DEAD box helicase family. DDX56/DBP9 subfamily.</text>
</comment>
<dbReference type="Gene3D" id="3.40.50.300">
    <property type="entry name" value="P-loop containing nucleotide triphosphate hydrolases"/>
    <property type="match status" value="2"/>
</dbReference>
<dbReference type="SMART" id="SM00487">
    <property type="entry name" value="DEXDc"/>
    <property type="match status" value="1"/>
</dbReference>
<dbReference type="PROSITE" id="PS51762">
    <property type="entry name" value="GH16_2"/>
    <property type="match status" value="1"/>
</dbReference>
<dbReference type="EMBL" id="PKSG01000126">
    <property type="protein sequence ID" value="POR38585.1"/>
    <property type="molecule type" value="Genomic_DNA"/>
</dbReference>
<evidence type="ECO:0000256" key="15">
    <source>
        <dbReference type="ARBA" id="ARBA00047984"/>
    </source>
</evidence>
<feature type="domain" description="GH16" evidence="22">
    <location>
        <begin position="696"/>
        <end position="910"/>
    </location>
</feature>
<dbReference type="PROSITE" id="PS51192">
    <property type="entry name" value="HELICASE_ATP_BIND_1"/>
    <property type="match status" value="1"/>
</dbReference>
<feature type="domain" description="Helicase C-terminal" evidence="20">
    <location>
        <begin position="253"/>
        <end position="482"/>
    </location>
</feature>
<dbReference type="InterPro" id="IPR050079">
    <property type="entry name" value="DEAD_box_RNA_helicase"/>
</dbReference>
<organism evidence="23 24">
    <name type="scientific">Tolypocladium paradoxum</name>
    <dbReference type="NCBI Taxonomy" id="94208"/>
    <lineage>
        <taxon>Eukaryota</taxon>
        <taxon>Fungi</taxon>
        <taxon>Dikarya</taxon>
        <taxon>Ascomycota</taxon>
        <taxon>Pezizomycotina</taxon>
        <taxon>Sordariomycetes</taxon>
        <taxon>Hypocreomycetidae</taxon>
        <taxon>Hypocreales</taxon>
        <taxon>Ophiocordycipitaceae</taxon>
        <taxon>Tolypocladium</taxon>
    </lineage>
</organism>
<dbReference type="GO" id="GO:0003723">
    <property type="term" value="F:RNA binding"/>
    <property type="evidence" value="ECO:0007669"/>
    <property type="project" value="UniProtKB-KW"/>
</dbReference>
<dbReference type="GO" id="GO:0005524">
    <property type="term" value="F:ATP binding"/>
    <property type="evidence" value="ECO:0007669"/>
    <property type="project" value="UniProtKB-KW"/>
</dbReference>
<evidence type="ECO:0000256" key="5">
    <source>
        <dbReference type="ARBA" id="ARBA00022729"/>
    </source>
</evidence>
<feature type="domain" description="DEAD-box RNA helicase Q" evidence="21">
    <location>
        <begin position="30"/>
        <end position="58"/>
    </location>
</feature>
<keyword evidence="5" id="KW-0732">Signal</keyword>
<feature type="compositionally biased region" description="Gly residues" evidence="18">
    <location>
        <begin position="1001"/>
        <end position="1029"/>
    </location>
</feature>
<gene>
    <name evidence="23" type="ORF">TPAR_01236</name>
</gene>
<dbReference type="GO" id="GO:0042254">
    <property type="term" value="P:ribosome biogenesis"/>
    <property type="evidence" value="ECO:0007669"/>
    <property type="project" value="UniProtKB-KW"/>
</dbReference>
<dbReference type="InterPro" id="IPR014001">
    <property type="entry name" value="Helicase_ATP-bd"/>
</dbReference>
<dbReference type="GO" id="GO:0004553">
    <property type="term" value="F:hydrolase activity, hydrolyzing O-glycosyl compounds"/>
    <property type="evidence" value="ECO:0007669"/>
    <property type="project" value="InterPro"/>
</dbReference>
<feature type="compositionally biased region" description="Acidic residues" evidence="18">
    <location>
        <begin position="352"/>
        <end position="365"/>
    </location>
</feature>
<evidence type="ECO:0000256" key="12">
    <source>
        <dbReference type="ARBA" id="ARBA00023295"/>
    </source>
</evidence>
<dbReference type="GO" id="GO:0005634">
    <property type="term" value="C:nucleus"/>
    <property type="evidence" value="ECO:0007669"/>
    <property type="project" value="UniProtKB-SubCell"/>
</dbReference>
<feature type="region of interest" description="Disordered" evidence="18">
    <location>
        <begin position="344"/>
        <end position="384"/>
    </location>
</feature>
<dbReference type="SUPFAM" id="SSF49899">
    <property type="entry name" value="Concanavalin A-like lectins/glucanases"/>
    <property type="match status" value="1"/>
</dbReference>
<evidence type="ECO:0000256" key="3">
    <source>
        <dbReference type="ARBA" id="ARBA00012552"/>
    </source>
</evidence>
<keyword evidence="8 23" id="KW-0347">Helicase</keyword>
<dbReference type="GO" id="GO:0003724">
    <property type="term" value="F:RNA helicase activity"/>
    <property type="evidence" value="ECO:0007669"/>
    <property type="project" value="UniProtKB-EC"/>
</dbReference>
<dbReference type="OrthoDB" id="1191041at2759"/>
<dbReference type="SMART" id="SM00490">
    <property type="entry name" value="HELICc"/>
    <property type="match status" value="1"/>
</dbReference>
<feature type="region of interest" description="Disordered" evidence="18">
    <location>
        <begin position="1"/>
        <end position="29"/>
    </location>
</feature>
<dbReference type="Pfam" id="PF00722">
    <property type="entry name" value="Glyco_hydro_16"/>
    <property type="match status" value="1"/>
</dbReference>
<evidence type="ECO:0000259" key="19">
    <source>
        <dbReference type="PROSITE" id="PS51192"/>
    </source>
</evidence>
<comment type="similarity">
    <text evidence="14">Belongs to the glycosyl hydrolase 16 family. CRH1 subfamily.</text>
</comment>
<evidence type="ECO:0000256" key="2">
    <source>
        <dbReference type="ARBA" id="ARBA00004123"/>
    </source>
</evidence>
<dbReference type="Pfam" id="PF00271">
    <property type="entry name" value="Helicase_C"/>
    <property type="match status" value="2"/>
</dbReference>
<dbReference type="CDD" id="cd06923">
    <property type="entry name" value="ChtBD1_GH16"/>
    <property type="match status" value="1"/>
</dbReference>
<dbReference type="FunFam" id="2.60.120.200:FF:000159">
    <property type="entry name" value="Glycosidase"/>
    <property type="match status" value="1"/>
</dbReference>
<protein>
    <recommendedName>
        <fullName evidence="3">RNA helicase</fullName>
        <ecNumber evidence="3">3.6.4.13</ecNumber>
    </recommendedName>
</protein>
<dbReference type="InterPro" id="IPR013320">
    <property type="entry name" value="ConA-like_dom_sf"/>
</dbReference>
<keyword evidence="24" id="KW-1185">Reference proteome</keyword>
<evidence type="ECO:0000256" key="16">
    <source>
        <dbReference type="ARBA" id="ARBA00093308"/>
    </source>
</evidence>
<proteinExistence type="inferred from homology"/>
<evidence type="ECO:0000256" key="8">
    <source>
        <dbReference type="ARBA" id="ARBA00022806"/>
    </source>
</evidence>
<evidence type="ECO:0000256" key="18">
    <source>
        <dbReference type="SAM" id="MobiDB-lite"/>
    </source>
</evidence>
<dbReference type="InterPro" id="IPR011545">
    <property type="entry name" value="DEAD/DEAH_box_helicase_dom"/>
</dbReference>
<keyword evidence="7" id="KW-0378">Hydrolase</keyword>
<comment type="subcellular location">
    <subcellularLocation>
        <location evidence="2">Nucleus</location>
    </subcellularLocation>
</comment>
<dbReference type="GO" id="GO:0005829">
    <property type="term" value="C:cytosol"/>
    <property type="evidence" value="ECO:0007669"/>
    <property type="project" value="TreeGrafter"/>
</dbReference>
<dbReference type="InterPro" id="IPR001650">
    <property type="entry name" value="Helicase_C-like"/>
</dbReference>
<evidence type="ECO:0000313" key="23">
    <source>
        <dbReference type="EMBL" id="POR38585.1"/>
    </source>
</evidence>
<accession>A0A2S4L812</accession>
<evidence type="ECO:0000313" key="24">
    <source>
        <dbReference type="Proteomes" id="UP000237481"/>
    </source>
</evidence>
<evidence type="ECO:0000259" key="21">
    <source>
        <dbReference type="PROSITE" id="PS51195"/>
    </source>
</evidence>
<dbReference type="AlphaFoldDB" id="A0A2S4L812"/>
<evidence type="ECO:0000256" key="9">
    <source>
        <dbReference type="ARBA" id="ARBA00022840"/>
    </source>
</evidence>
<dbReference type="CDD" id="cd18787">
    <property type="entry name" value="SF2_C_DEAD"/>
    <property type="match status" value="1"/>
</dbReference>
<keyword evidence="9" id="KW-0067">ATP-binding</keyword>
<dbReference type="PROSITE" id="PS51195">
    <property type="entry name" value="Q_MOTIF"/>
    <property type="match status" value="1"/>
</dbReference>
<feature type="domain" description="Helicase ATP-binding" evidence="19">
    <location>
        <begin position="61"/>
        <end position="240"/>
    </location>
</feature>
<evidence type="ECO:0000256" key="13">
    <source>
        <dbReference type="ARBA" id="ARBA00038041"/>
    </source>
</evidence>
<dbReference type="InterPro" id="IPR027417">
    <property type="entry name" value="P-loop_NTPase"/>
</dbReference>
<dbReference type="CDD" id="cd02183">
    <property type="entry name" value="GH16_fungal_CRH1_transglycosylase"/>
    <property type="match status" value="1"/>
</dbReference>
<keyword evidence="4" id="KW-0690">Ribosome biogenesis</keyword>
<dbReference type="PANTHER" id="PTHR47959:SF21">
    <property type="entry name" value="DEAD-BOX HELICASE 56"/>
    <property type="match status" value="1"/>
</dbReference>
<keyword evidence="12" id="KW-0326">Glycosidase</keyword>
<dbReference type="Gene3D" id="2.60.120.200">
    <property type="match status" value="1"/>
</dbReference>
<evidence type="ECO:0000256" key="11">
    <source>
        <dbReference type="ARBA" id="ARBA00023242"/>
    </source>
</evidence>
<keyword evidence="10" id="KW-0694">RNA-binding</keyword>
<evidence type="ECO:0000256" key="4">
    <source>
        <dbReference type="ARBA" id="ARBA00022517"/>
    </source>
</evidence>
<comment type="caution">
    <text evidence="23">The sequence shown here is derived from an EMBL/GenBank/DDBJ whole genome shotgun (WGS) entry which is preliminary data.</text>
</comment>
<sequence>MKRKLDQNGVPSPEPKARHPGEAEGAEEETTFADLGLDPRLVQAVAEQSFLKPTLVQREAIPLALNGKDVLCKAKTGSGKTAAYVLPVLAGVLKRKSTDASAATSALILVPTRELADQVFKAIEKLSAFCAKDIRAVKLTDKLSDAVQRSLLSTSPDVVISTPARAWYNVNSNSSALDLSKLSHLVLDEADLLLSYGYDEDLENLSWSIPKGIQTIMMSATLTAEVDSLKKIFYRSNVPTLLDLEEPDAEGEGVTQLVTKCGEDEKFLLAYVIFKLQLVKGKCIIFVGDVDRCYRVKLFFEQFGIRSCILNSELPVNSRLHVVEEFNRNVYDIIIASDEKEVLGNKEKADEEKEDENAHDEQGDDATEKEGQRPKKKRKMSKRDKEYGVSRGIDFKNVAAVINFDLPTSASSYTHRIGRTGRAGQAGMALSFVVPKELYRKHMPTTTPTAENDEKVLARITRQQVKKGKEIKPYNFNTKQVEAFRYRMNDALRAVTKVAVREARTRELRQELLKSEKLKRYFEENPSEINHLRHDGELRTARQQAHLKHIPDYLLPKEGKKALTEDDIGFVPLRKAGKVRGHRKGKGTKRGVFKVGGRKGDPLKTFKARPFDTHNRFRQSREPQRPDPSSYFFDANFCTMRRSATLAALVGAWTVLATKCSLGSKCPKDSPCCSQYGECGVGAYCLGGCDPRMSFSLDSCAPEPVCKSTTTKFNNLDSIVDIGSYLGDATKADWVAQGEPAQLDGNVLLTMPKNSVGTVLASTAYMWYGNVKARFKTSRGKGVVTAFILLSDVKDEIDYEFVGVDLQTAQTNYYFQGIPDYHNSGNISLSDTFRNFHEYEIRWTPDRIEWLVDGQVGRSKDRKDTWNETTQQWMFPQTPARVQLSIWPGGLASNAKGTIDWAGGEIDWNADDVKKAGYFYATFSEVSIECYDAKNAPGTNHGKSYTFNDAKGTNDTVIDGGKNTVLGSLEASGLDMDKGKQDKSSASSSADKPKNTQNNIPGGGSSGQDHSGSGGSGGSGSSGGGGGGNSASSQPTSASSSCDTKSFHQDCGKSSDSGKSGSTKASASALAIIIAGVALYWL</sequence>
<dbReference type="STRING" id="94208.A0A2S4L812"/>
<evidence type="ECO:0000256" key="17">
    <source>
        <dbReference type="PROSITE-ProRule" id="PRU00552"/>
    </source>
</evidence>
<evidence type="ECO:0000256" key="14">
    <source>
        <dbReference type="ARBA" id="ARBA00038074"/>
    </source>
</evidence>
<dbReference type="GO" id="GO:0005975">
    <property type="term" value="P:carbohydrate metabolic process"/>
    <property type="evidence" value="ECO:0007669"/>
    <property type="project" value="InterPro"/>
</dbReference>
<evidence type="ECO:0000256" key="1">
    <source>
        <dbReference type="ARBA" id="ARBA00003706"/>
    </source>
</evidence>
<keyword evidence="6" id="KW-0547">Nucleotide-binding</keyword>
<reference evidence="23 24" key="1">
    <citation type="submission" date="2018-01" db="EMBL/GenBank/DDBJ databases">
        <title>Harnessing the power of phylogenomics to disentangle the directionality and signatures of interkingdom host jumping in the parasitic fungal genus Tolypocladium.</title>
        <authorList>
            <person name="Quandt C.A."/>
            <person name="Patterson W."/>
            <person name="Spatafora J.W."/>
        </authorList>
    </citation>
    <scope>NUCLEOTIDE SEQUENCE [LARGE SCALE GENOMIC DNA]</scope>
    <source>
        <strain evidence="23 24">NRBC 100945</strain>
    </source>
</reference>
<dbReference type="InterPro" id="IPR000757">
    <property type="entry name" value="Beta-glucanase-like"/>
</dbReference>
<evidence type="ECO:0000256" key="10">
    <source>
        <dbReference type="ARBA" id="ARBA00022884"/>
    </source>
</evidence>
<dbReference type="CDD" id="cd17961">
    <property type="entry name" value="DEADc_DDX56"/>
    <property type="match status" value="1"/>
</dbReference>
<comment type="function">
    <text evidence="1">ATP-binding RNA helicase involved in the biogenesis of 60S ribosomal subunits and is required for the normal formation of 25S and 5.8S rRNAs.</text>
</comment>
<evidence type="ECO:0000256" key="6">
    <source>
        <dbReference type="ARBA" id="ARBA00022741"/>
    </source>
</evidence>
<dbReference type="Pfam" id="PF00270">
    <property type="entry name" value="DEAD"/>
    <property type="match status" value="1"/>
</dbReference>
<feature type="region of interest" description="Disordered" evidence="18">
    <location>
        <begin position="971"/>
        <end position="1065"/>
    </location>
</feature>
<dbReference type="InterPro" id="IPR014014">
    <property type="entry name" value="RNA_helicase_DEAD_Q_motif"/>
</dbReference>
<name>A0A2S4L812_9HYPO</name>
<dbReference type="EC" id="3.6.4.13" evidence="3"/>
<dbReference type="SUPFAM" id="SSF52540">
    <property type="entry name" value="P-loop containing nucleoside triphosphate hydrolases"/>
    <property type="match status" value="2"/>
</dbReference>
<dbReference type="GO" id="GO:0009277">
    <property type="term" value="C:fungal-type cell wall"/>
    <property type="evidence" value="ECO:0007669"/>
    <property type="project" value="UniProtKB-ARBA"/>
</dbReference>
<feature type="compositionally biased region" description="Low complexity" evidence="18">
    <location>
        <begin position="1030"/>
        <end position="1041"/>
    </location>
</feature>
<keyword evidence="11" id="KW-0539">Nucleus</keyword>
<dbReference type="Proteomes" id="UP000237481">
    <property type="component" value="Unassembled WGS sequence"/>
</dbReference>
<evidence type="ECO:0000256" key="7">
    <source>
        <dbReference type="ARBA" id="ARBA00022801"/>
    </source>
</evidence>
<dbReference type="PROSITE" id="PS51194">
    <property type="entry name" value="HELICASE_CTER"/>
    <property type="match status" value="1"/>
</dbReference>
<feature type="compositionally biased region" description="Low complexity" evidence="18">
    <location>
        <begin position="1054"/>
        <end position="1065"/>
    </location>
</feature>
<evidence type="ECO:0000259" key="20">
    <source>
        <dbReference type="PROSITE" id="PS51194"/>
    </source>
</evidence>